<sequence length="237" mass="25974">MVWHQFFVRLAAVAIVAAACRPALAARPLITDDARIVDPKSCQLESWMQFQSGGNELWALPGCNPTGNLELTLGGSLQRIDGGLDATNVQFQAKTLLKPLETNGYGIALSGGLIHHPNAEQRKLFGNLYLNVPVSVSFADDRFVAHLNVGANRDTENKRTRMTWGVGTETELHPRVFLIAETFGENRGKPSFQAGFRFWVVQDRVQVDTTYGNVFGGGTGARFFTIGLRLLSPAFLP</sequence>
<evidence type="ECO:0000256" key="1">
    <source>
        <dbReference type="SAM" id="SignalP"/>
    </source>
</evidence>
<dbReference type="AlphaFoldDB" id="A0A1K0JJQ2"/>
<name>A0A1K0JJQ2_CUPNE</name>
<protein>
    <recommendedName>
        <fullName evidence="3">Transporter</fullName>
    </recommendedName>
</protein>
<reference evidence="2" key="1">
    <citation type="submission" date="2016-09" db="EMBL/GenBank/DDBJ databases">
        <authorList>
            <person name="Capua I."/>
            <person name="De Benedictis P."/>
            <person name="Joannis T."/>
            <person name="Lombin L.H."/>
            <person name="Cattoli G."/>
        </authorList>
    </citation>
    <scope>NUCLEOTIDE SEQUENCE</scope>
    <source>
        <strain evidence="2">B9</strain>
    </source>
</reference>
<feature type="signal peptide" evidence="1">
    <location>
        <begin position="1"/>
        <end position="25"/>
    </location>
</feature>
<proteinExistence type="predicted"/>
<organism evidence="2">
    <name type="scientific">Cupriavidus necator</name>
    <name type="common">Alcaligenes eutrophus</name>
    <name type="synonym">Ralstonia eutropha</name>
    <dbReference type="NCBI Taxonomy" id="106590"/>
    <lineage>
        <taxon>Bacteria</taxon>
        <taxon>Pseudomonadati</taxon>
        <taxon>Pseudomonadota</taxon>
        <taxon>Betaproteobacteria</taxon>
        <taxon>Burkholderiales</taxon>
        <taxon>Burkholderiaceae</taxon>
        <taxon>Cupriavidus</taxon>
    </lineage>
</organism>
<dbReference type="EMBL" id="FMSH01000378">
    <property type="protein sequence ID" value="SCU85007.1"/>
    <property type="molecule type" value="Genomic_DNA"/>
</dbReference>
<keyword evidence="1" id="KW-0732">Signal</keyword>
<accession>A0A1K0JJQ2</accession>
<evidence type="ECO:0000313" key="2">
    <source>
        <dbReference type="EMBL" id="SCU85007.1"/>
    </source>
</evidence>
<gene>
    <name evidence="2" type="ORF">CNECB9_4390010</name>
</gene>
<dbReference type="RefSeq" id="WP_340527797.1">
    <property type="nucleotide sequence ID" value="NZ_FMSH01000378.1"/>
</dbReference>
<feature type="chain" id="PRO_5013176512" description="Transporter" evidence="1">
    <location>
        <begin position="26"/>
        <end position="237"/>
    </location>
</feature>
<evidence type="ECO:0008006" key="3">
    <source>
        <dbReference type="Google" id="ProtNLM"/>
    </source>
</evidence>